<dbReference type="HOGENOM" id="CLU_996511_0_0_7"/>
<name>I4CCU1_DESTA</name>
<sequence length="279" mass="31831">MPVRPHGRFAIRIQGKRLVRVGVEKTVHTMEHEITLIICSENPDAVMDSIEFMGSFGEYRLVPSSASLIEDRYFDTRARVLRSAHWALRLRKTQGNHLLTLKGPSRTIGNGIHERFELELSWSRKALEKVLTEIVRNGLASPDLSRITSDPVQAMEAAGFEIVQTRETSRRILNVRKSADSEVLAELVLDKVLYQFEIGTILHHEMELESKSESGILVIGTIMTHLTKIFRREIREWPHSKLATGWAYEKLLKQEPFAPARLSPAERCDKLDATLRLNT</sequence>
<keyword evidence="3" id="KW-1185">Reference proteome</keyword>
<dbReference type="Gene3D" id="2.40.320.10">
    <property type="entry name" value="Hypothetical Protein Pfu-838710-001"/>
    <property type="match status" value="1"/>
</dbReference>
<reference evidence="3" key="1">
    <citation type="submission" date="2012-06" db="EMBL/GenBank/DDBJ databases">
        <title>Complete sequence of chromosome of Desulfomonile tiedjei DSM 6799.</title>
        <authorList>
            <person name="Lucas S."/>
            <person name="Copeland A."/>
            <person name="Lapidus A."/>
            <person name="Glavina del Rio T."/>
            <person name="Dalin E."/>
            <person name="Tice H."/>
            <person name="Bruce D."/>
            <person name="Goodwin L."/>
            <person name="Pitluck S."/>
            <person name="Peters L."/>
            <person name="Ovchinnikova G."/>
            <person name="Zeytun A."/>
            <person name="Lu M."/>
            <person name="Kyrpides N."/>
            <person name="Mavromatis K."/>
            <person name="Ivanova N."/>
            <person name="Brettin T."/>
            <person name="Detter J.C."/>
            <person name="Han C."/>
            <person name="Larimer F."/>
            <person name="Land M."/>
            <person name="Hauser L."/>
            <person name="Markowitz V."/>
            <person name="Cheng J.-F."/>
            <person name="Hugenholtz P."/>
            <person name="Woyke T."/>
            <person name="Wu D."/>
            <person name="Spring S."/>
            <person name="Schroeder M."/>
            <person name="Brambilla E."/>
            <person name="Klenk H.-P."/>
            <person name="Eisen J.A."/>
        </authorList>
    </citation>
    <scope>NUCLEOTIDE SEQUENCE [LARGE SCALE GENOMIC DNA]</scope>
    <source>
        <strain evidence="3">ATCC 49306 / DSM 6799 / DCB-1</strain>
    </source>
</reference>
<evidence type="ECO:0000313" key="3">
    <source>
        <dbReference type="Proteomes" id="UP000006055"/>
    </source>
</evidence>
<organism evidence="2 3">
    <name type="scientific">Desulfomonile tiedjei (strain ATCC 49306 / DSM 6799 / DCB-1)</name>
    <dbReference type="NCBI Taxonomy" id="706587"/>
    <lineage>
        <taxon>Bacteria</taxon>
        <taxon>Pseudomonadati</taxon>
        <taxon>Thermodesulfobacteriota</taxon>
        <taxon>Desulfomonilia</taxon>
        <taxon>Desulfomonilales</taxon>
        <taxon>Desulfomonilaceae</taxon>
        <taxon>Desulfomonile</taxon>
    </lineage>
</organism>
<proteinExistence type="predicted"/>
<evidence type="ECO:0000259" key="1">
    <source>
        <dbReference type="PROSITE" id="PS51707"/>
    </source>
</evidence>
<dbReference type="EMBL" id="CP003360">
    <property type="protein sequence ID" value="AFM27382.1"/>
    <property type="molecule type" value="Genomic_DNA"/>
</dbReference>
<dbReference type="Pfam" id="PF01928">
    <property type="entry name" value="CYTH"/>
    <property type="match status" value="1"/>
</dbReference>
<evidence type="ECO:0000313" key="2">
    <source>
        <dbReference type="EMBL" id="AFM27382.1"/>
    </source>
</evidence>
<dbReference type="KEGG" id="dti:Desti_4763"/>
<dbReference type="PROSITE" id="PS51707">
    <property type="entry name" value="CYTH"/>
    <property type="match status" value="1"/>
</dbReference>
<accession>I4CCU1</accession>
<dbReference type="Proteomes" id="UP000006055">
    <property type="component" value="Chromosome"/>
</dbReference>
<feature type="domain" description="CYTH" evidence="1">
    <location>
        <begin position="29"/>
        <end position="254"/>
    </location>
</feature>
<dbReference type="SUPFAM" id="SSF55154">
    <property type="entry name" value="CYTH-like phosphatases"/>
    <property type="match status" value="1"/>
</dbReference>
<dbReference type="eggNOG" id="COG3025">
    <property type="taxonomic scope" value="Bacteria"/>
</dbReference>
<dbReference type="InterPro" id="IPR033469">
    <property type="entry name" value="CYTH-like_dom_sf"/>
</dbReference>
<dbReference type="InterPro" id="IPR023577">
    <property type="entry name" value="CYTH_domain"/>
</dbReference>
<gene>
    <name evidence="2" type="ordered locus">Desti_4763</name>
</gene>
<dbReference type="SMART" id="SM01118">
    <property type="entry name" value="CYTH"/>
    <property type="match status" value="1"/>
</dbReference>
<protein>
    <recommendedName>
        <fullName evidence="1">CYTH domain-containing protein</fullName>
    </recommendedName>
</protein>
<dbReference type="AlphaFoldDB" id="I4CCU1"/>